<reference evidence="1 2" key="1">
    <citation type="submission" date="2019-05" db="EMBL/GenBank/DDBJ databases">
        <title>Another draft genome of Portunus trituberculatus and its Hox gene families provides insights of decapod evolution.</title>
        <authorList>
            <person name="Jeong J.-H."/>
            <person name="Song I."/>
            <person name="Kim S."/>
            <person name="Choi T."/>
            <person name="Kim D."/>
            <person name="Ryu S."/>
            <person name="Kim W."/>
        </authorList>
    </citation>
    <scope>NUCLEOTIDE SEQUENCE [LARGE SCALE GENOMIC DNA]</scope>
    <source>
        <tissue evidence="1">Muscle</tissue>
    </source>
</reference>
<proteinExistence type="predicted"/>
<keyword evidence="2" id="KW-1185">Reference proteome</keyword>
<accession>A0A5B7G8R1</accession>
<dbReference type="Proteomes" id="UP000324222">
    <property type="component" value="Unassembled WGS sequence"/>
</dbReference>
<dbReference type="AlphaFoldDB" id="A0A5B7G8R1"/>
<protein>
    <submittedName>
        <fullName evidence="1">Uncharacterized protein</fullName>
    </submittedName>
</protein>
<organism evidence="1 2">
    <name type="scientific">Portunus trituberculatus</name>
    <name type="common">Swimming crab</name>
    <name type="synonym">Neptunus trituberculatus</name>
    <dbReference type="NCBI Taxonomy" id="210409"/>
    <lineage>
        <taxon>Eukaryota</taxon>
        <taxon>Metazoa</taxon>
        <taxon>Ecdysozoa</taxon>
        <taxon>Arthropoda</taxon>
        <taxon>Crustacea</taxon>
        <taxon>Multicrustacea</taxon>
        <taxon>Malacostraca</taxon>
        <taxon>Eumalacostraca</taxon>
        <taxon>Eucarida</taxon>
        <taxon>Decapoda</taxon>
        <taxon>Pleocyemata</taxon>
        <taxon>Brachyura</taxon>
        <taxon>Eubrachyura</taxon>
        <taxon>Portunoidea</taxon>
        <taxon>Portunidae</taxon>
        <taxon>Portuninae</taxon>
        <taxon>Portunus</taxon>
    </lineage>
</organism>
<comment type="caution">
    <text evidence="1">The sequence shown here is derived from an EMBL/GenBank/DDBJ whole genome shotgun (WGS) entry which is preliminary data.</text>
</comment>
<evidence type="ECO:0000313" key="2">
    <source>
        <dbReference type="Proteomes" id="UP000324222"/>
    </source>
</evidence>
<gene>
    <name evidence="1" type="ORF">E2C01_047905</name>
</gene>
<evidence type="ECO:0000313" key="1">
    <source>
        <dbReference type="EMBL" id="MPC53999.1"/>
    </source>
</evidence>
<name>A0A5B7G8R1_PORTR</name>
<sequence>MHQQPALTPHLTTKEDNKNGFPKELLSAFNNFLNFGIPIGPPPPPPLPTHPASQPSMLCLLQY</sequence>
<dbReference type="EMBL" id="VSRR010012035">
    <property type="protein sequence ID" value="MPC53999.1"/>
    <property type="molecule type" value="Genomic_DNA"/>
</dbReference>